<dbReference type="InterPro" id="IPR059064">
    <property type="entry name" value="TYRAAT2_C"/>
</dbReference>
<dbReference type="InterPro" id="IPR045865">
    <property type="entry name" value="ACT-like_dom_sf"/>
</dbReference>
<sequence>MPALSRILRMMMGATAAATVLLVVGTPRHHRRWTVRPRRASCHPPLSYPRASSSIRDRRCHRQRRRSRIPQYSPRGGGGGAPFRKRGGASVVVTPSSSVQTSASPSSSSGGNDSSSSSSSAKPIRVAFQGEAGAYSEKSLRELLGHNVISVPRPNFESCYRAVASKECDYAIVPIENSLGGSIHENYDLMLRYDLTIVAEHDFRVRHCLLTMPGLDPKDVRYAISHPQALSQCDNYLRSRGILPIPTYDTAGSAKMISECIRGVIGGRGLPEGCTPDNTAAIASNLAGITFGLECKEEGIEDDDSNFTRFLLLGRGGVVQYLNKKIPSKTSLVFTLPNNAGALYKSLACFSLRDIDMSKIESRPMSAALLNYLRFRNTVTMNNRGGGVGASLSTDGELPRFRYCFYLDILSSELDEGVQNALHHLREQSDYCRVLGSYPANSRLVGPVAEAVDALNAANENKMHEAELRLKGLPSDDDDSRRLNIGFVGYGAFGQYLSRQMSSHHNVRCIDPLDKSKQAEENNVEYFPTYDASNFLHGLDVVVIAVPMIELEETMESLPLEKLRNKLIVEVCPLNVYPRTVLSRMLPPNTDILCTNPMFGPGLPLDGVPFVYERVRINDARRANCFLSIFERARCQMVEMAAEDHDAYVADAEFVTHLTGRLLDRNLLPVSPVSSKEYSALCDVADMTTNDTFDMFYGMFKYNNRAKELLNTMRDNLASVERKLAAKEAYLAASAEMKNTDRQKLLAECRMLLREMAKSNANSVVESSPIDDTQQDK</sequence>
<evidence type="ECO:0000259" key="10">
    <source>
        <dbReference type="PROSITE" id="PS51176"/>
    </source>
</evidence>
<dbReference type="InterPro" id="IPR028939">
    <property type="entry name" value="P5C_Rdtase_cat_N"/>
</dbReference>
<feature type="coiled-coil region" evidence="7">
    <location>
        <begin position="703"/>
        <end position="762"/>
    </location>
</feature>
<dbReference type="PROSITE" id="PS00858">
    <property type="entry name" value="PREPHENATE_DEHYDR_2"/>
    <property type="match status" value="1"/>
</dbReference>
<keyword evidence="12" id="KW-1185">Reference proteome</keyword>
<evidence type="ECO:0000313" key="11">
    <source>
        <dbReference type="EMBL" id="KAL3808348.1"/>
    </source>
</evidence>
<dbReference type="Gene3D" id="3.40.50.720">
    <property type="entry name" value="NAD(P)-binding Rossmann-like Domain"/>
    <property type="match status" value="1"/>
</dbReference>
<dbReference type="Pfam" id="PF26213">
    <property type="entry name" value="TYRAAT1_C"/>
    <property type="match status" value="1"/>
</dbReference>
<dbReference type="CDD" id="cd13631">
    <property type="entry name" value="PBP2_Ct-PDT_like"/>
    <property type="match status" value="1"/>
</dbReference>
<feature type="region of interest" description="Disordered" evidence="8">
    <location>
        <begin position="36"/>
        <end position="122"/>
    </location>
</feature>
<dbReference type="PANTHER" id="PTHR21022:SF19">
    <property type="entry name" value="PREPHENATE DEHYDRATASE-RELATED"/>
    <property type="match status" value="1"/>
</dbReference>
<dbReference type="GO" id="GO:0009094">
    <property type="term" value="P:L-phenylalanine biosynthetic process"/>
    <property type="evidence" value="ECO:0007669"/>
    <property type="project" value="UniProtKB-KW"/>
</dbReference>
<dbReference type="InterPro" id="IPR036291">
    <property type="entry name" value="NAD(P)-bd_dom_sf"/>
</dbReference>
<dbReference type="SUPFAM" id="SSF55021">
    <property type="entry name" value="ACT-like"/>
    <property type="match status" value="1"/>
</dbReference>
<evidence type="ECO:0000256" key="7">
    <source>
        <dbReference type="SAM" id="Coils"/>
    </source>
</evidence>
<reference evidence="11 12" key="1">
    <citation type="submission" date="2024-10" db="EMBL/GenBank/DDBJ databases">
        <title>Updated reference genomes for cyclostephanoid diatoms.</title>
        <authorList>
            <person name="Roberts W.R."/>
            <person name="Alverson A.J."/>
        </authorList>
    </citation>
    <scope>NUCLEOTIDE SEQUENCE [LARGE SCALE GENOMIC DNA]</scope>
    <source>
        <strain evidence="11 12">AJA228-03</strain>
    </source>
</reference>
<proteinExistence type="predicted"/>
<keyword evidence="4" id="KW-0584">Phenylalanine biosynthesis</keyword>
<evidence type="ECO:0000313" key="12">
    <source>
        <dbReference type="Proteomes" id="UP001530377"/>
    </source>
</evidence>
<dbReference type="InterPro" id="IPR001086">
    <property type="entry name" value="Preph_deHydtase"/>
</dbReference>
<dbReference type="InterPro" id="IPR003099">
    <property type="entry name" value="Prephen_DH"/>
</dbReference>
<name>A0ABD3R6F3_9STRA</name>
<evidence type="ECO:0000256" key="5">
    <source>
        <dbReference type="ARBA" id="ARBA00023239"/>
    </source>
</evidence>
<keyword evidence="7" id="KW-0175">Coiled coil</keyword>
<comment type="caution">
    <text evidence="11">The sequence shown here is derived from an EMBL/GenBank/DDBJ whole genome shotgun (WGS) entry which is preliminary data.</text>
</comment>
<dbReference type="CDD" id="cd04905">
    <property type="entry name" value="ACT_CM-PDT"/>
    <property type="match status" value="1"/>
</dbReference>
<evidence type="ECO:0000256" key="3">
    <source>
        <dbReference type="ARBA" id="ARBA00023141"/>
    </source>
</evidence>
<dbReference type="InterPro" id="IPR018528">
    <property type="entry name" value="Preph_deHydtase_CS"/>
</dbReference>
<dbReference type="Proteomes" id="UP001530377">
    <property type="component" value="Unassembled WGS sequence"/>
</dbReference>
<keyword evidence="3" id="KW-0057">Aromatic amino acid biosynthesis</keyword>
<feature type="domain" description="Prephenate dehydratase" evidence="9">
    <location>
        <begin position="125"/>
        <end position="315"/>
    </location>
</feature>
<evidence type="ECO:0000259" key="9">
    <source>
        <dbReference type="PROSITE" id="PS51171"/>
    </source>
</evidence>
<dbReference type="Pfam" id="PF00800">
    <property type="entry name" value="PDT"/>
    <property type="match status" value="1"/>
</dbReference>
<evidence type="ECO:0000256" key="2">
    <source>
        <dbReference type="ARBA" id="ARBA00023002"/>
    </source>
</evidence>
<accession>A0ABD3R6F3</accession>
<evidence type="ECO:0000256" key="1">
    <source>
        <dbReference type="ARBA" id="ARBA00022605"/>
    </source>
</evidence>
<dbReference type="GO" id="GO:0016829">
    <property type="term" value="F:lyase activity"/>
    <property type="evidence" value="ECO:0007669"/>
    <property type="project" value="UniProtKB-KW"/>
</dbReference>
<evidence type="ECO:0000256" key="4">
    <source>
        <dbReference type="ARBA" id="ARBA00023222"/>
    </source>
</evidence>
<dbReference type="GO" id="GO:0016491">
    <property type="term" value="F:oxidoreductase activity"/>
    <property type="evidence" value="ECO:0007669"/>
    <property type="project" value="UniProtKB-KW"/>
</dbReference>
<dbReference type="AlphaFoldDB" id="A0ABD3R6F3"/>
<evidence type="ECO:0000256" key="8">
    <source>
        <dbReference type="SAM" id="MobiDB-lite"/>
    </source>
</evidence>
<feature type="domain" description="Prephenate/arogenate dehydrogenase" evidence="10">
    <location>
        <begin position="483"/>
        <end position="755"/>
    </location>
</feature>
<keyword evidence="5" id="KW-0456">Lyase</keyword>
<dbReference type="EMBL" id="JALLPB020000519">
    <property type="protein sequence ID" value="KAL3808348.1"/>
    <property type="molecule type" value="Genomic_DNA"/>
</dbReference>
<keyword evidence="2" id="KW-0560">Oxidoreductase</keyword>
<dbReference type="SUPFAM" id="SSF51735">
    <property type="entry name" value="NAD(P)-binding Rossmann-fold domains"/>
    <property type="match status" value="1"/>
</dbReference>
<dbReference type="Gene3D" id="3.40.190.10">
    <property type="entry name" value="Periplasmic binding protein-like II"/>
    <property type="match status" value="2"/>
</dbReference>
<evidence type="ECO:0000256" key="6">
    <source>
        <dbReference type="ARBA" id="ARBA00029440"/>
    </source>
</evidence>
<dbReference type="Pfam" id="PF03807">
    <property type="entry name" value="F420_oxidored"/>
    <property type="match status" value="1"/>
</dbReference>
<dbReference type="PROSITE" id="PS51176">
    <property type="entry name" value="PDH_ADH"/>
    <property type="match status" value="1"/>
</dbReference>
<protein>
    <recommendedName>
        <fullName evidence="13">Arogenate dehydratase</fullName>
    </recommendedName>
</protein>
<evidence type="ECO:0008006" key="13">
    <source>
        <dbReference type="Google" id="ProtNLM"/>
    </source>
</evidence>
<dbReference type="Gene3D" id="3.30.70.260">
    <property type="match status" value="1"/>
</dbReference>
<organism evidence="11 12">
    <name type="scientific">Cyclostephanos tholiformis</name>
    <dbReference type="NCBI Taxonomy" id="382380"/>
    <lineage>
        <taxon>Eukaryota</taxon>
        <taxon>Sar</taxon>
        <taxon>Stramenopiles</taxon>
        <taxon>Ochrophyta</taxon>
        <taxon>Bacillariophyta</taxon>
        <taxon>Coscinodiscophyceae</taxon>
        <taxon>Thalassiosirophycidae</taxon>
        <taxon>Stephanodiscales</taxon>
        <taxon>Stephanodiscaceae</taxon>
        <taxon>Cyclostephanos</taxon>
    </lineage>
</organism>
<feature type="compositionally biased region" description="Low complexity" evidence="8">
    <location>
        <begin position="88"/>
        <end position="120"/>
    </location>
</feature>
<dbReference type="PROSITE" id="PS51171">
    <property type="entry name" value="PREPHENATE_DEHYDR_3"/>
    <property type="match status" value="1"/>
</dbReference>
<dbReference type="PANTHER" id="PTHR21022">
    <property type="entry name" value="PREPHENATE DEHYDRATASE P PROTEIN"/>
    <property type="match status" value="1"/>
</dbReference>
<dbReference type="SUPFAM" id="SSF53850">
    <property type="entry name" value="Periplasmic binding protein-like II"/>
    <property type="match status" value="1"/>
</dbReference>
<comment type="pathway">
    <text evidence="6">Amino-acid biosynthesis.</text>
</comment>
<feature type="compositionally biased region" description="Basic residues" evidence="8">
    <location>
        <begin position="58"/>
        <end position="68"/>
    </location>
</feature>
<keyword evidence="1" id="KW-0028">Amino-acid biosynthesis</keyword>
<gene>
    <name evidence="11" type="ORF">ACHAXA_007632</name>
</gene>